<sequence>MSKTILCKVVKNPDGSVQFYGTGWDYRQLRFDIVADYNFETFLHPEDPEQFANCPEPDKDAHIIRIIYSDGTIESFD</sequence>
<dbReference type="RefSeq" id="WP_144136689.1">
    <property type="nucleotide sequence ID" value="NZ_CABHOF010000005.1"/>
</dbReference>
<protein>
    <submittedName>
        <fullName evidence="1">Uncharacterized protein</fullName>
    </submittedName>
</protein>
<keyword evidence="2" id="KW-1185">Reference proteome</keyword>
<dbReference type="AlphaFoldDB" id="A0A564WK49"/>
<name>A0A564WK49_9FIRM</name>
<gene>
    <name evidence="1" type="ORF">BWLFYP14_00604</name>
</gene>
<evidence type="ECO:0000313" key="1">
    <source>
        <dbReference type="EMBL" id="VUX62826.1"/>
    </source>
</evidence>
<proteinExistence type="predicted"/>
<organism evidence="1 2">
    <name type="scientific">Blautia wexlerae</name>
    <dbReference type="NCBI Taxonomy" id="418240"/>
    <lineage>
        <taxon>Bacteria</taxon>
        <taxon>Bacillati</taxon>
        <taxon>Bacillota</taxon>
        <taxon>Clostridia</taxon>
        <taxon>Lachnospirales</taxon>
        <taxon>Lachnospiraceae</taxon>
        <taxon>Blautia</taxon>
    </lineage>
</organism>
<accession>A0A564WK49</accession>
<reference evidence="1 2" key="1">
    <citation type="submission" date="2019-07" db="EMBL/GenBank/DDBJ databases">
        <authorList>
            <person name="Chang H.-W."/>
            <person name="Raman A."/>
            <person name="Venkatesh S."/>
            <person name="Gehrig J."/>
        </authorList>
    </citation>
    <scope>NUCLEOTIDE SEQUENCE [LARGE SCALE GENOMIC DNA]</scope>
    <source>
        <strain evidence="1">Blautia_wexlerae_LFYP_14</strain>
    </source>
</reference>
<dbReference type="EMBL" id="CABHOF010000005">
    <property type="protein sequence ID" value="VUX62826.1"/>
    <property type="molecule type" value="Genomic_DNA"/>
</dbReference>
<evidence type="ECO:0000313" key="2">
    <source>
        <dbReference type="Proteomes" id="UP000366766"/>
    </source>
</evidence>
<dbReference type="Proteomes" id="UP000366766">
    <property type="component" value="Unassembled WGS sequence"/>
</dbReference>